<keyword evidence="11" id="KW-0251">Elongation factor</keyword>
<reference evidence="11 12" key="1">
    <citation type="submission" date="2018-08" db="EMBL/GenBank/DDBJ databases">
        <title>Genomic Encyclopedia of Archaeal and Bacterial Type Strains, Phase II (KMG-II): from individual species to whole genera.</title>
        <authorList>
            <person name="Goeker M."/>
        </authorList>
    </citation>
    <scope>NUCLEOTIDE SEQUENCE [LARGE SCALE GENOMIC DNA]</scope>
    <source>
        <strain evidence="11 12">DSM 17099</strain>
    </source>
</reference>
<evidence type="ECO:0000256" key="6">
    <source>
        <dbReference type="ARBA" id="ARBA00023134"/>
    </source>
</evidence>
<evidence type="ECO:0000256" key="1">
    <source>
        <dbReference type="ARBA" id="ARBA00004496"/>
    </source>
</evidence>
<protein>
    <recommendedName>
        <fullName evidence="2">Selenocysteine-specific elongation factor</fullName>
    </recommendedName>
    <alternativeName>
        <fullName evidence="8">SelB translation factor</fullName>
    </alternativeName>
</protein>
<dbReference type="Gene3D" id="1.10.10.2770">
    <property type="match status" value="1"/>
</dbReference>
<dbReference type="InterPro" id="IPR000795">
    <property type="entry name" value="T_Tr_GTP-bd_dom"/>
</dbReference>
<keyword evidence="5" id="KW-0648">Protein biosynthesis</keyword>
<keyword evidence="6" id="KW-0342">GTP-binding</keyword>
<name>A0A3D9XUX3_PARVE</name>
<dbReference type="AlphaFoldDB" id="A0A3D9XUX3"/>
<accession>A0A3D9XUX3</accession>
<dbReference type="InterPro" id="IPR015191">
    <property type="entry name" value="SelB_WHD4"/>
</dbReference>
<dbReference type="InterPro" id="IPR004161">
    <property type="entry name" value="EFTu-like_2"/>
</dbReference>
<dbReference type="GO" id="GO:0003723">
    <property type="term" value="F:RNA binding"/>
    <property type="evidence" value="ECO:0007669"/>
    <property type="project" value="InterPro"/>
</dbReference>
<evidence type="ECO:0000256" key="9">
    <source>
        <dbReference type="SAM" id="MobiDB-lite"/>
    </source>
</evidence>
<sequence>MIVATAGHIDHGKTTLVRALTGMETDRLKEEKARGISIEVGFAHLPLDDGRMLSFIDVPGHERFIRNMLGGVYAVGHALLVVAADDGVMPQTREHLHILGLLRLRDGTVVITKCDRAGPDRIAQVRAEVDELLESAGFPPIPQIAVSAPTGAGIGALRHRLAEVAALESPPERQDGAWPRFVVDRVFVAAGSGTVLRGTLLAGEVRIGDSLQVSPAGIRGRVRKLQRHGQPVELVRAGERCAINLANLDHASVARGDWLVHPEADHVTDRIDVRIRVLRGEARALAHWTPLHLHIGAADIPARLALRRGGAIEAGQEALAQLRLDRPVHAAHGDRLIIRDQSASRTIGGGFVVNPFPPSRRSRRIAVLQALDGRDRRAGLLALLDGLPDGVPMDWFARIHTMPLPQALELLPQGAPLTRTRIPTAFSFLRAERLGLRAAEAVARFHAARQDAKGIELSRLHKEIAPGQEAEVFADLVRQCAAGWGLELVGSQLRLAGFDSTANPQDKQSWSLIWPILEDAGFQIPSARELSVQTSIPLQKVRDLLHRKAALGEAVKITPERFALPETVETLARKAAETARRSADGLFSAADYRDVIGTGRALAIEILECLDRQGVTLRQGNVRLLRAGHDATAAAAAGPAHPPRIQNRRTR</sequence>
<dbReference type="PANTHER" id="PTHR43721">
    <property type="entry name" value="ELONGATION FACTOR TU-RELATED"/>
    <property type="match status" value="1"/>
</dbReference>
<comment type="subcellular location">
    <subcellularLocation>
        <location evidence="1">Cytoplasm</location>
    </subcellularLocation>
</comment>
<dbReference type="GO" id="GO:0003746">
    <property type="term" value="F:translation elongation factor activity"/>
    <property type="evidence" value="ECO:0007669"/>
    <property type="project" value="UniProtKB-KW"/>
</dbReference>
<dbReference type="CDD" id="cd15491">
    <property type="entry name" value="selB_III"/>
    <property type="match status" value="1"/>
</dbReference>
<dbReference type="SUPFAM" id="SSF50447">
    <property type="entry name" value="Translation proteins"/>
    <property type="match status" value="1"/>
</dbReference>
<dbReference type="SUPFAM" id="SSF52540">
    <property type="entry name" value="P-loop containing nucleoside triphosphate hydrolases"/>
    <property type="match status" value="1"/>
</dbReference>
<dbReference type="SUPFAM" id="SSF46785">
    <property type="entry name" value="Winged helix' DNA-binding domain"/>
    <property type="match status" value="1"/>
</dbReference>
<dbReference type="PROSITE" id="PS00301">
    <property type="entry name" value="G_TR_1"/>
    <property type="match status" value="1"/>
</dbReference>
<dbReference type="RefSeq" id="WP_166435381.1">
    <property type="nucleotide sequence ID" value="NZ_CP038196.1"/>
</dbReference>
<dbReference type="Gene3D" id="1.10.10.10">
    <property type="entry name" value="Winged helix-like DNA-binding domain superfamily/Winged helix DNA-binding domain"/>
    <property type="match status" value="1"/>
</dbReference>
<dbReference type="InterPro" id="IPR009000">
    <property type="entry name" value="Transl_B-barrel_sf"/>
</dbReference>
<dbReference type="Pfam" id="PF00009">
    <property type="entry name" value="GTP_EFTU"/>
    <property type="match status" value="1"/>
</dbReference>
<evidence type="ECO:0000313" key="11">
    <source>
        <dbReference type="EMBL" id="REF72012.1"/>
    </source>
</evidence>
<dbReference type="Pfam" id="PF03144">
    <property type="entry name" value="GTP_EFTU_D2"/>
    <property type="match status" value="1"/>
</dbReference>
<dbReference type="Proteomes" id="UP000256941">
    <property type="component" value="Unassembled WGS sequence"/>
</dbReference>
<evidence type="ECO:0000256" key="8">
    <source>
        <dbReference type="ARBA" id="ARBA00031615"/>
    </source>
</evidence>
<dbReference type="InterPro" id="IPR009001">
    <property type="entry name" value="Transl_elong_EF1A/Init_IF2_C"/>
</dbReference>
<dbReference type="Pfam" id="PF25461">
    <property type="entry name" value="Beta-barrel_SelB"/>
    <property type="match status" value="1"/>
</dbReference>
<proteinExistence type="predicted"/>
<dbReference type="CDD" id="cd04171">
    <property type="entry name" value="SelB"/>
    <property type="match status" value="1"/>
</dbReference>
<evidence type="ECO:0000256" key="7">
    <source>
        <dbReference type="ARBA" id="ARBA00025526"/>
    </source>
</evidence>
<dbReference type="InterPro" id="IPR036390">
    <property type="entry name" value="WH_DNA-bd_sf"/>
</dbReference>
<dbReference type="Gene3D" id="3.40.50.300">
    <property type="entry name" value="P-loop containing nucleotide triphosphate hydrolases"/>
    <property type="match status" value="1"/>
</dbReference>
<dbReference type="Gene3D" id="2.40.30.10">
    <property type="entry name" value="Translation factors"/>
    <property type="match status" value="1"/>
</dbReference>
<organism evidence="11 12">
    <name type="scientific">Paracoccus versutus</name>
    <name type="common">Thiobacillus versutus</name>
    <dbReference type="NCBI Taxonomy" id="34007"/>
    <lineage>
        <taxon>Bacteria</taxon>
        <taxon>Pseudomonadati</taxon>
        <taxon>Pseudomonadota</taxon>
        <taxon>Alphaproteobacteria</taxon>
        <taxon>Rhodobacterales</taxon>
        <taxon>Paracoccaceae</taxon>
        <taxon>Paracoccus</taxon>
    </lineage>
</organism>
<dbReference type="GO" id="GO:0005829">
    <property type="term" value="C:cytosol"/>
    <property type="evidence" value="ECO:0007669"/>
    <property type="project" value="TreeGrafter"/>
</dbReference>
<feature type="region of interest" description="Disordered" evidence="9">
    <location>
        <begin position="632"/>
        <end position="651"/>
    </location>
</feature>
<evidence type="ECO:0000313" key="12">
    <source>
        <dbReference type="Proteomes" id="UP000256941"/>
    </source>
</evidence>
<dbReference type="InterPro" id="IPR031157">
    <property type="entry name" value="G_TR_CS"/>
</dbReference>
<evidence type="ECO:0000256" key="2">
    <source>
        <dbReference type="ARBA" id="ARBA00015953"/>
    </source>
</evidence>
<comment type="caution">
    <text evidence="11">The sequence shown here is derived from an EMBL/GenBank/DDBJ whole genome shotgun (WGS) entry which is preliminary data.</text>
</comment>
<dbReference type="NCBIfam" id="TIGR00475">
    <property type="entry name" value="selB"/>
    <property type="match status" value="1"/>
</dbReference>
<dbReference type="InterPro" id="IPR027417">
    <property type="entry name" value="P-loop_NTPase"/>
</dbReference>
<dbReference type="InterPro" id="IPR057335">
    <property type="entry name" value="Beta-barrel_SelB"/>
</dbReference>
<dbReference type="InterPro" id="IPR036388">
    <property type="entry name" value="WH-like_DNA-bd_sf"/>
</dbReference>
<dbReference type="PROSITE" id="PS51722">
    <property type="entry name" value="G_TR_2"/>
    <property type="match status" value="1"/>
</dbReference>
<dbReference type="PANTHER" id="PTHR43721:SF22">
    <property type="entry name" value="ELONGATION FACTOR TU, MITOCHONDRIAL"/>
    <property type="match status" value="1"/>
</dbReference>
<gene>
    <name evidence="11" type="ORF">BDD41_0476</name>
</gene>
<dbReference type="GO" id="GO:0004020">
    <property type="term" value="F:adenylylsulfate kinase activity"/>
    <property type="evidence" value="ECO:0007669"/>
    <property type="project" value="UniProtKB-EC"/>
</dbReference>
<keyword evidence="4" id="KW-0547">Nucleotide-binding</keyword>
<dbReference type="GO" id="GO:0001514">
    <property type="term" value="P:selenocysteine incorporation"/>
    <property type="evidence" value="ECO:0007669"/>
    <property type="project" value="InterPro"/>
</dbReference>
<evidence type="ECO:0000259" key="10">
    <source>
        <dbReference type="PROSITE" id="PS51722"/>
    </source>
</evidence>
<dbReference type="EMBL" id="QTUJ01000001">
    <property type="protein sequence ID" value="REF72012.1"/>
    <property type="molecule type" value="Genomic_DNA"/>
</dbReference>
<keyword evidence="3" id="KW-0963">Cytoplasm</keyword>
<feature type="domain" description="Tr-type G" evidence="10">
    <location>
        <begin position="1"/>
        <end position="171"/>
    </location>
</feature>
<dbReference type="InterPro" id="IPR050055">
    <property type="entry name" value="EF-Tu_GTPase"/>
</dbReference>
<evidence type="ECO:0000256" key="5">
    <source>
        <dbReference type="ARBA" id="ARBA00022917"/>
    </source>
</evidence>
<dbReference type="GO" id="GO:0003924">
    <property type="term" value="F:GTPase activity"/>
    <property type="evidence" value="ECO:0007669"/>
    <property type="project" value="InterPro"/>
</dbReference>
<dbReference type="InterPro" id="IPR004535">
    <property type="entry name" value="Transl_elong_SelB"/>
</dbReference>
<dbReference type="Pfam" id="PF09107">
    <property type="entry name" value="WHD_3rd_SelB"/>
    <property type="match status" value="1"/>
</dbReference>
<evidence type="ECO:0000256" key="4">
    <source>
        <dbReference type="ARBA" id="ARBA00022741"/>
    </source>
</evidence>
<comment type="function">
    <text evidence="7">Translation factor necessary for the incorporation of selenocysteine into proteins. It probably replaces EF-Tu for the insertion of selenocysteine directed by the UGA codon. SelB binds GTP and GDP.</text>
</comment>
<dbReference type="SUPFAM" id="SSF50465">
    <property type="entry name" value="EF-Tu/eEF-1alpha/eIF2-gamma C-terminal domain"/>
    <property type="match status" value="1"/>
</dbReference>
<evidence type="ECO:0000256" key="3">
    <source>
        <dbReference type="ARBA" id="ARBA00022490"/>
    </source>
</evidence>
<dbReference type="GO" id="GO:0005525">
    <property type="term" value="F:GTP binding"/>
    <property type="evidence" value="ECO:0007669"/>
    <property type="project" value="UniProtKB-KW"/>
</dbReference>